<protein>
    <submittedName>
        <fullName evidence="1">Uncharacterized protein</fullName>
    </submittedName>
</protein>
<organism evidence="1">
    <name type="scientific">Mycobacterium xenopi 4042</name>
    <dbReference type="NCBI Taxonomy" id="1299334"/>
    <lineage>
        <taxon>Bacteria</taxon>
        <taxon>Bacillati</taxon>
        <taxon>Actinomycetota</taxon>
        <taxon>Actinomycetes</taxon>
        <taxon>Mycobacteriales</taxon>
        <taxon>Mycobacteriaceae</taxon>
        <taxon>Mycobacterium</taxon>
    </lineage>
</organism>
<gene>
    <name evidence="1" type="ORF">I553_4953</name>
</gene>
<reference evidence="1" key="1">
    <citation type="submission" date="2014-01" db="EMBL/GenBank/DDBJ databases">
        <authorList>
            <person name="Brown-Elliot B."/>
            <person name="Wallace R."/>
            <person name="Lenaerts A."/>
            <person name="Ordway D."/>
            <person name="DeGroote M.A."/>
            <person name="Parker T."/>
            <person name="Sizemore C."/>
            <person name="Tallon L.J."/>
            <person name="Sadzewicz L.K."/>
            <person name="Sengamalay N."/>
            <person name="Fraser C.M."/>
            <person name="Hine E."/>
            <person name="Shefchek K.A."/>
            <person name="Das S.P."/>
            <person name="Tettelin H."/>
        </authorList>
    </citation>
    <scope>NUCLEOTIDE SEQUENCE [LARGE SCALE GENOMIC DNA]</scope>
    <source>
        <strain evidence="1">4042</strain>
    </source>
</reference>
<name>X8AHR5_MYCXE</name>
<sequence length="58" mass="6323">MTVDCVRRHPSASRDWLWCDVGAAAPPADGTGRMEEVTTPAAVRNQQLAVRATAPERF</sequence>
<proteinExistence type="predicted"/>
<comment type="caution">
    <text evidence="1">The sequence shown here is derived from an EMBL/GenBank/DDBJ whole genome shotgun (WGS) entry which is preliminary data.</text>
</comment>
<evidence type="ECO:0000313" key="1">
    <source>
        <dbReference type="EMBL" id="EUA30696.1"/>
    </source>
</evidence>
<dbReference type="EMBL" id="JAOB01000060">
    <property type="protein sequence ID" value="EUA30696.1"/>
    <property type="molecule type" value="Genomic_DNA"/>
</dbReference>
<accession>X8AHR5</accession>
<dbReference type="AlphaFoldDB" id="X8AHR5"/>